<reference evidence="3" key="1">
    <citation type="submission" date="2019-05" db="EMBL/GenBank/DDBJ databases">
        <title>Complete genome sequencing of Absiella argi strain JCM 30884.</title>
        <authorList>
            <person name="Sakamoto M."/>
            <person name="Murakami T."/>
            <person name="Mori H."/>
        </authorList>
    </citation>
    <scope>NUCLEOTIDE SEQUENCE [LARGE SCALE GENOMIC DNA]</scope>
    <source>
        <strain evidence="3">JCM 30884</strain>
    </source>
</reference>
<evidence type="ECO:0008006" key="4">
    <source>
        <dbReference type="Google" id="ProtNLM"/>
    </source>
</evidence>
<name>A0A6N4TIY0_9FIRM</name>
<protein>
    <recommendedName>
        <fullName evidence="4">TNase-like domain-containing protein</fullName>
    </recommendedName>
</protein>
<gene>
    <name evidence="2" type="ORF">Aargi30884_14340</name>
</gene>
<evidence type="ECO:0000313" key="2">
    <source>
        <dbReference type="EMBL" id="BBK22531.1"/>
    </source>
</evidence>
<keyword evidence="3" id="KW-1185">Reference proteome</keyword>
<keyword evidence="1" id="KW-0812">Transmembrane</keyword>
<organism evidence="2 3">
    <name type="scientific">Amedibacterium intestinale</name>
    <dbReference type="NCBI Taxonomy" id="2583452"/>
    <lineage>
        <taxon>Bacteria</taxon>
        <taxon>Bacillati</taxon>
        <taxon>Bacillota</taxon>
        <taxon>Erysipelotrichia</taxon>
        <taxon>Erysipelotrichales</taxon>
        <taxon>Erysipelotrichaceae</taxon>
        <taxon>Amedibacterium</taxon>
    </lineage>
</organism>
<dbReference type="KEGG" id="aarg:Aargi30884_14340"/>
<dbReference type="AlphaFoldDB" id="A0A6N4TIY0"/>
<keyword evidence="1" id="KW-1133">Transmembrane helix</keyword>
<dbReference type="InterPro" id="IPR035437">
    <property type="entry name" value="SNase_OB-fold_sf"/>
</dbReference>
<proteinExistence type="predicted"/>
<feature type="transmembrane region" description="Helical" evidence="1">
    <location>
        <begin position="123"/>
        <end position="140"/>
    </location>
</feature>
<dbReference type="Proteomes" id="UP000464754">
    <property type="component" value="Chromosome"/>
</dbReference>
<evidence type="ECO:0000256" key="1">
    <source>
        <dbReference type="SAM" id="Phobius"/>
    </source>
</evidence>
<keyword evidence="1" id="KW-0472">Membrane</keyword>
<evidence type="ECO:0000313" key="3">
    <source>
        <dbReference type="Proteomes" id="UP000464754"/>
    </source>
</evidence>
<dbReference type="EMBL" id="AP019695">
    <property type="protein sequence ID" value="BBK22531.1"/>
    <property type="molecule type" value="Genomic_DNA"/>
</dbReference>
<dbReference type="Gene3D" id="2.40.50.90">
    <property type="match status" value="1"/>
</dbReference>
<accession>A0A6N4TIY0</accession>
<sequence length="154" mass="17641">MVSCQKDQVIVKSEGSELNLSLFNTKITDDKGWDMTCSLLEEANTVTFEIDPSSKITKDLPVYLFADEMLLQEELLKKGYAYPIIKNPQYTYEKRMEEAYNATKVIAKDTEEESHSPAFQGPLYFGIAFLLWGSIIFGYFNKKKKTKKGNINKI</sequence>